<comment type="function">
    <text evidence="6">Involved in beta-(1--&gt;2)glucan export. Transmembrane domains (TMD) form a pore in the inner membrane and the ATP-binding domain (NBD) is responsible for energy generation.</text>
</comment>
<dbReference type="GO" id="GO:0016887">
    <property type="term" value="F:ATP hydrolysis activity"/>
    <property type="evidence" value="ECO:0007669"/>
    <property type="project" value="InterPro"/>
</dbReference>
<protein>
    <submittedName>
        <fullName evidence="8">High-affinity branched-chain amino acid transport ATP-binding protein LivF</fullName>
    </submittedName>
</protein>
<dbReference type="Gene3D" id="3.40.50.300">
    <property type="entry name" value="P-loop containing nucleotide triphosphate hydrolases"/>
    <property type="match status" value="1"/>
</dbReference>
<evidence type="ECO:0000256" key="2">
    <source>
        <dbReference type="ARBA" id="ARBA00022448"/>
    </source>
</evidence>
<comment type="similarity">
    <text evidence="1">Belongs to the ABC transporter superfamily.</text>
</comment>
<dbReference type="PANTHER" id="PTHR43820">
    <property type="entry name" value="HIGH-AFFINITY BRANCHED-CHAIN AMINO ACID TRANSPORT ATP-BINDING PROTEIN LIVF"/>
    <property type="match status" value="1"/>
</dbReference>
<dbReference type="SMART" id="SM00382">
    <property type="entry name" value="AAA"/>
    <property type="match status" value="1"/>
</dbReference>
<dbReference type="PANTHER" id="PTHR43820:SF4">
    <property type="entry name" value="HIGH-AFFINITY BRANCHED-CHAIN AMINO ACID TRANSPORT ATP-BINDING PROTEIN LIVF"/>
    <property type="match status" value="1"/>
</dbReference>
<dbReference type="EMBL" id="AP014946">
    <property type="protein sequence ID" value="BAT61333.1"/>
    <property type="molecule type" value="Genomic_DNA"/>
</dbReference>
<evidence type="ECO:0000256" key="1">
    <source>
        <dbReference type="ARBA" id="ARBA00005417"/>
    </source>
</evidence>
<reference evidence="8 9" key="1">
    <citation type="submission" date="2015-08" db="EMBL/GenBank/DDBJ databases">
        <title>Investigation of the bacterial diversity of lava forest soil.</title>
        <authorList>
            <person name="Lee J.S."/>
        </authorList>
    </citation>
    <scope>NUCLEOTIDE SEQUENCE [LARGE SCALE GENOMIC DNA]</scope>
    <source>
        <strain evidence="8 9">GJW-30</strain>
    </source>
</reference>
<feature type="domain" description="ABC transporter" evidence="7">
    <location>
        <begin position="2"/>
        <end position="234"/>
    </location>
</feature>
<evidence type="ECO:0000256" key="6">
    <source>
        <dbReference type="ARBA" id="ARBA00024722"/>
    </source>
</evidence>
<evidence type="ECO:0000259" key="7">
    <source>
        <dbReference type="PROSITE" id="PS50893"/>
    </source>
</evidence>
<organism evidence="8 9">
    <name type="scientific">Variibacter gotjawalensis</name>
    <dbReference type="NCBI Taxonomy" id="1333996"/>
    <lineage>
        <taxon>Bacteria</taxon>
        <taxon>Pseudomonadati</taxon>
        <taxon>Pseudomonadota</taxon>
        <taxon>Alphaproteobacteria</taxon>
        <taxon>Hyphomicrobiales</taxon>
        <taxon>Nitrobacteraceae</taxon>
        <taxon>Variibacter</taxon>
    </lineage>
</organism>
<dbReference type="GO" id="GO:0015807">
    <property type="term" value="P:L-amino acid transport"/>
    <property type="evidence" value="ECO:0007669"/>
    <property type="project" value="TreeGrafter"/>
</dbReference>
<sequence>MLSIRDLNVDIEGSPVLRSISLDVGAGQIVCVVGRNGAGKTTTFRTVMGYRKPKSGAISLEGRSLLGLRPFQIARLGVGFSPEESEVFGDLTVEENIALPTWTFPSARSGEERIAEAYRVFPKLERYRKRGGQALSGGERKMVSVARALALGPRLLLLDEPTEGLSPAIIPSIIDGLASIRSFGHAVLIAESNLHHVPEFTDRLYVIERGEIIFGGTPEEARKSKEVQRVTEGVTVD</sequence>
<evidence type="ECO:0000256" key="5">
    <source>
        <dbReference type="ARBA" id="ARBA00022970"/>
    </source>
</evidence>
<evidence type="ECO:0000256" key="4">
    <source>
        <dbReference type="ARBA" id="ARBA00022840"/>
    </source>
</evidence>
<name>A0A0S3PZG7_9BRAD</name>
<dbReference type="InterPro" id="IPR003593">
    <property type="entry name" value="AAA+_ATPase"/>
</dbReference>
<gene>
    <name evidence="8" type="primary">livF_16</name>
    <name evidence="8" type="ORF">GJW-30_1_03890</name>
</gene>
<dbReference type="AlphaFoldDB" id="A0A0S3PZG7"/>
<keyword evidence="4 8" id="KW-0067">ATP-binding</keyword>
<evidence type="ECO:0000256" key="3">
    <source>
        <dbReference type="ARBA" id="ARBA00022741"/>
    </source>
</evidence>
<keyword evidence="3" id="KW-0547">Nucleotide-binding</keyword>
<dbReference type="InterPro" id="IPR052156">
    <property type="entry name" value="BCAA_Transport_ATP-bd_LivF"/>
</dbReference>
<dbReference type="KEGG" id="vgo:GJW-30_1_03890"/>
<dbReference type="OrthoDB" id="7846240at2"/>
<dbReference type="RefSeq" id="WP_096358043.1">
    <property type="nucleotide sequence ID" value="NZ_AP014946.1"/>
</dbReference>
<keyword evidence="2" id="KW-0813">Transport</keyword>
<keyword evidence="9" id="KW-1185">Reference proteome</keyword>
<evidence type="ECO:0000313" key="9">
    <source>
        <dbReference type="Proteomes" id="UP000236884"/>
    </source>
</evidence>
<dbReference type="InterPro" id="IPR027417">
    <property type="entry name" value="P-loop_NTPase"/>
</dbReference>
<dbReference type="InterPro" id="IPR003439">
    <property type="entry name" value="ABC_transporter-like_ATP-bd"/>
</dbReference>
<evidence type="ECO:0000313" key="8">
    <source>
        <dbReference type="EMBL" id="BAT61333.1"/>
    </source>
</evidence>
<dbReference type="Pfam" id="PF00005">
    <property type="entry name" value="ABC_tran"/>
    <property type="match status" value="1"/>
</dbReference>
<dbReference type="Proteomes" id="UP000236884">
    <property type="component" value="Chromosome"/>
</dbReference>
<dbReference type="InterPro" id="IPR017871">
    <property type="entry name" value="ABC_transporter-like_CS"/>
</dbReference>
<dbReference type="PROSITE" id="PS50893">
    <property type="entry name" value="ABC_TRANSPORTER_2"/>
    <property type="match status" value="1"/>
</dbReference>
<dbReference type="GO" id="GO:0005524">
    <property type="term" value="F:ATP binding"/>
    <property type="evidence" value="ECO:0007669"/>
    <property type="project" value="UniProtKB-KW"/>
</dbReference>
<proteinExistence type="inferred from homology"/>
<dbReference type="GO" id="GO:0015658">
    <property type="term" value="F:branched-chain amino acid transmembrane transporter activity"/>
    <property type="evidence" value="ECO:0007669"/>
    <property type="project" value="TreeGrafter"/>
</dbReference>
<dbReference type="PROSITE" id="PS00211">
    <property type="entry name" value="ABC_TRANSPORTER_1"/>
    <property type="match status" value="1"/>
</dbReference>
<keyword evidence="5" id="KW-0029">Amino-acid transport</keyword>
<dbReference type="SUPFAM" id="SSF52540">
    <property type="entry name" value="P-loop containing nucleoside triphosphate hydrolases"/>
    <property type="match status" value="1"/>
</dbReference>
<accession>A0A0S3PZG7</accession>